<dbReference type="PATRIC" id="fig|1306953.7.peg.2610"/>
<comment type="caution">
    <text evidence="1">The sequence shown here is derived from an EMBL/GenBank/DDBJ whole genome shotgun (WGS) entry which is preliminary data.</text>
</comment>
<evidence type="ECO:0000313" key="2">
    <source>
        <dbReference type="Proteomes" id="UP000037446"/>
    </source>
</evidence>
<evidence type="ECO:0000313" key="1">
    <source>
        <dbReference type="EMBL" id="KNH02276.1"/>
    </source>
</evidence>
<dbReference type="STRING" id="1306953.J121_2524"/>
<dbReference type="EMBL" id="JYNE01000023">
    <property type="protein sequence ID" value="KNH02276.1"/>
    <property type="molecule type" value="Genomic_DNA"/>
</dbReference>
<accession>A0A0L1KEC5</accession>
<sequence length="420" mass="44238">MSAPPTRGHRWRLALALIVGGVLALALLLTSSEPAVPDSRHATAEQVAAARALVNQARQSRATGEPVELTLAEAELAATSAMVTQGFKPNRFDARVEDGVLTLTGSRPMLFRWINIRAQASGASEGLPTFTVKIGALPLPDWFSQWGLALIQRRMAAQGGTLPPIDTIVRSMRIGPDSVTARVLMPQGSLLAHARTTGAPAVDEDIVGTIYCALAQRQRGEPAPLLAQQLRRALAASQPSPEGHSAALVALALFSLGPEAAELFGGVDGTIGTCAARRVALTLQGRADWAKHWALSAALETTTGSSISAAIGEWKELADSLESDPLLAPKDPSGFSFVDLASDRSGIKIARRLTDPERMADARAALLGAQDEDLLPAAALALSDGLTDAEFAARYGATDDPRYERKVASIDAMLRRGGID</sequence>
<gene>
    <name evidence="1" type="ORF">J121_2524</name>
</gene>
<proteinExistence type="predicted"/>
<dbReference type="AlphaFoldDB" id="A0A0L1KEC5"/>
<name>A0A0L1KEC5_9SPHN</name>
<dbReference type="RefSeq" id="WP_050600211.1">
    <property type="nucleotide sequence ID" value="NZ_JYNE01000023.1"/>
</dbReference>
<organism evidence="1 2">
    <name type="scientific">Qipengyuania citrea LAMA 915</name>
    <dbReference type="NCBI Taxonomy" id="1306953"/>
    <lineage>
        <taxon>Bacteria</taxon>
        <taxon>Pseudomonadati</taxon>
        <taxon>Pseudomonadota</taxon>
        <taxon>Alphaproteobacteria</taxon>
        <taxon>Sphingomonadales</taxon>
        <taxon>Erythrobacteraceae</taxon>
        <taxon>Qipengyuania</taxon>
    </lineage>
</organism>
<dbReference type="Proteomes" id="UP000037446">
    <property type="component" value="Unassembled WGS sequence"/>
</dbReference>
<reference evidence="1" key="1">
    <citation type="submission" date="2015-02" db="EMBL/GenBank/DDBJ databases">
        <authorList>
            <person name="Chooi Y.-H."/>
        </authorList>
    </citation>
    <scope>NUCLEOTIDE SEQUENCE [LARGE SCALE GENOMIC DNA]</scope>
    <source>
        <strain evidence="1">LAMA 915</strain>
    </source>
</reference>
<protein>
    <submittedName>
        <fullName evidence="1">Ankyrin repeat protein chloroplast-like protein</fullName>
    </submittedName>
</protein>